<protein>
    <submittedName>
        <fullName evidence="1">Uncharacterized protein</fullName>
    </submittedName>
</protein>
<dbReference type="PANTHER" id="PTHR47600">
    <property type="entry name" value="NUCLEIC ACID-BINDING, OB-FOLD-LIKE PROTEIN"/>
    <property type="match status" value="1"/>
</dbReference>
<dbReference type="Gene3D" id="3.10.620.30">
    <property type="match status" value="1"/>
</dbReference>
<organism evidence="1 2">
    <name type="scientific">Lactuca virosa</name>
    <dbReference type="NCBI Taxonomy" id="75947"/>
    <lineage>
        <taxon>Eukaryota</taxon>
        <taxon>Viridiplantae</taxon>
        <taxon>Streptophyta</taxon>
        <taxon>Embryophyta</taxon>
        <taxon>Tracheophyta</taxon>
        <taxon>Spermatophyta</taxon>
        <taxon>Magnoliopsida</taxon>
        <taxon>eudicotyledons</taxon>
        <taxon>Gunneridae</taxon>
        <taxon>Pentapetalae</taxon>
        <taxon>asterids</taxon>
        <taxon>campanulids</taxon>
        <taxon>Asterales</taxon>
        <taxon>Asteraceae</taxon>
        <taxon>Cichorioideae</taxon>
        <taxon>Cichorieae</taxon>
        <taxon>Lactucinae</taxon>
        <taxon>Lactuca</taxon>
    </lineage>
</organism>
<sequence>MSTYAFAAPAPAIQLTTKVFLMYSHKDTQKGLSYSVLAIEDANLKYEEAEEEALMFQHVAVSEDSRQFEQRIRPYVDQVLLYENSRRQDTARKTVPVEKLEEKALVALAKEGNFKPCLFLTTGRGVVELINCSTRGFIVSFGCFIGFLPYRNLATKWKFLAFESWLRRKGFDPSTYNKSLDIIGGYDDTDKTETPN</sequence>
<evidence type="ECO:0000313" key="1">
    <source>
        <dbReference type="EMBL" id="CAH1436307.1"/>
    </source>
</evidence>
<comment type="caution">
    <text evidence="1">The sequence shown here is derived from an EMBL/GenBank/DDBJ whole genome shotgun (WGS) entry which is preliminary data.</text>
</comment>
<gene>
    <name evidence="1" type="ORF">LVIROSA_LOCUS22685</name>
</gene>
<reference evidence="1 2" key="1">
    <citation type="submission" date="2022-01" db="EMBL/GenBank/DDBJ databases">
        <authorList>
            <person name="Xiong W."/>
            <person name="Schranz E."/>
        </authorList>
    </citation>
    <scope>NUCLEOTIDE SEQUENCE [LARGE SCALE GENOMIC DNA]</scope>
</reference>
<dbReference type="EMBL" id="CAKMRJ010004445">
    <property type="protein sequence ID" value="CAH1436307.1"/>
    <property type="molecule type" value="Genomic_DNA"/>
</dbReference>
<dbReference type="Proteomes" id="UP001157418">
    <property type="component" value="Unassembled WGS sequence"/>
</dbReference>
<evidence type="ECO:0000313" key="2">
    <source>
        <dbReference type="Proteomes" id="UP001157418"/>
    </source>
</evidence>
<proteinExistence type="predicted"/>
<name>A0AAU9NEM4_9ASTR</name>
<accession>A0AAU9NEM4</accession>
<dbReference type="AlphaFoldDB" id="A0AAU9NEM4"/>
<dbReference type="PANTHER" id="PTHR47600:SF2">
    <property type="entry name" value="NUCLEIC ACID-BINDING, RNA-BINDING DOMAIN, S1"/>
    <property type="match status" value="1"/>
</dbReference>
<keyword evidence="2" id="KW-1185">Reference proteome</keyword>